<protein>
    <recommendedName>
        <fullName evidence="2">Beta-glucuronidase C-terminal domain-containing protein</fullName>
    </recommendedName>
</protein>
<dbReference type="InterPro" id="IPR052974">
    <property type="entry name" value="GH79_Enzymes"/>
</dbReference>
<dbReference type="AlphaFoldDB" id="A0A507BK45"/>
<reference evidence="3 4" key="1">
    <citation type="submission" date="2019-06" db="EMBL/GenBank/DDBJ databases">
        <title>Draft genome sequence of the filamentous fungus Phialemoniopsis curvata isolated from diesel fuel.</title>
        <authorList>
            <person name="Varaljay V.A."/>
            <person name="Lyon W.J."/>
            <person name="Crouch A.L."/>
            <person name="Drake C.E."/>
            <person name="Hollomon J.M."/>
            <person name="Nadeau L.J."/>
            <person name="Nunn H.S."/>
            <person name="Stevenson B.S."/>
            <person name="Bojanowski C.L."/>
            <person name="Crookes-Goodson W.J."/>
        </authorList>
    </citation>
    <scope>NUCLEOTIDE SEQUENCE [LARGE SCALE GENOMIC DNA]</scope>
    <source>
        <strain evidence="3 4">D216</strain>
    </source>
</reference>
<dbReference type="SUPFAM" id="SSF51445">
    <property type="entry name" value="(Trans)glycosidases"/>
    <property type="match status" value="1"/>
</dbReference>
<dbReference type="Proteomes" id="UP000319257">
    <property type="component" value="Unassembled WGS sequence"/>
</dbReference>
<feature type="chain" id="PRO_5021346811" description="Beta-glucuronidase C-terminal domain-containing protein" evidence="1">
    <location>
        <begin position="20"/>
        <end position="522"/>
    </location>
</feature>
<dbReference type="Pfam" id="PF16862">
    <property type="entry name" value="Glyco_hydro_79C"/>
    <property type="match status" value="1"/>
</dbReference>
<evidence type="ECO:0000313" key="4">
    <source>
        <dbReference type="Proteomes" id="UP000319257"/>
    </source>
</evidence>
<dbReference type="OrthoDB" id="2831684at2759"/>
<comment type="caution">
    <text evidence="3">The sequence shown here is derived from an EMBL/GenBank/DDBJ whole genome shotgun (WGS) entry which is preliminary data.</text>
</comment>
<dbReference type="GeneID" id="41979754"/>
<evidence type="ECO:0000259" key="2">
    <source>
        <dbReference type="Pfam" id="PF16862"/>
    </source>
</evidence>
<dbReference type="EMBL" id="SKBQ01000152">
    <property type="protein sequence ID" value="TPX17050.1"/>
    <property type="molecule type" value="Genomic_DNA"/>
</dbReference>
<proteinExistence type="predicted"/>
<dbReference type="InterPro" id="IPR031728">
    <property type="entry name" value="GlcAase_C"/>
</dbReference>
<gene>
    <name evidence="3" type="ORF">E0L32_012307</name>
</gene>
<keyword evidence="1" id="KW-0732">Signal</keyword>
<dbReference type="InParanoid" id="A0A507BK45"/>
<sequence>MHSFAALTLLLALATSANGLSLTIPSTVPKDASKPVDPDFAGFAFEEASLNEYALDESGKPNQFSQDLIHEITKRTGGKALIRLGGTSADYAHYIPTQKTPVLPKAEVYNYQDVGNTTIGSSYWKLTESFPEAKWIIQLPLANPNLTESIEWARTAINTIGEDKIYAIEPGNEPDLYGRVSKPELKPPHFLGILDNETYVGNFTRNANAVAEAADLPPGRILQAFDTSVHLGRDVGAEAWVLDVEKCFGLGIDAANNIQSVAHHYYQTNGGSATTLEEGLMDHAKIASHLDLFRPAINWLAENKPQIAYIMSEIGNSLNRKHDYDYQASLGSALWQVDFQLYSLSIGVARFNFQQIMHSGFDLWLPVASGGMPPQVFSNFYAQPLVTDFVGTGGKTRVAKLADLAPNVIAYGAFVGDRAERVTIVNMNYWNRTSSGRERGGRDIDLQVPSDVKSVTLTRLTSPEGAGGKADSMTYAGSQWTFESLGKEVKGVRNDTKQLAPKDNKVTFKAMQSEVVLLHLRR</sequence>
<organism evidence="3 4">
    <name type="scientific">Thyridium curvatum</name>
    <dbReference type="NCBI Taxonomy" id="1093900"/>
    <lineage>
        <taxon>Eukaryota</taxon>
        <taxon>Fungi</taxon>
        <taxon>Dikarya</taxon>
        <taxon>Ascomycota</taxon>
        <taxon>Pezizomycotina</taxon>
        <taxon>Sordariomycetes</taxon>
        <taxon>Sordariomycetidae</taxon>
        <taxon>Thyridiales</taxon>
        <taxon>Thyridiaceae</taxon>
        <taxon>Thyridium</taxon>
    </lineage>
</organism>
<name>A0A507BK45_9PEZI</name>
<evidence type="ECO:0000256" key="1">
    <source>
        <dbReference type="SAM" id="SignalP"/>
    </source>
</evidence>
<feature type="signal peptide" evidence="1">
    <location>
        <begin position="1"/>
        <end position="19"/>
    </location>
</feature>
<feature type="domain" description="Beta-glucuronidase C-terminal" evidence="2">
    <location>
        <begin position="410"/>
        <end position="517"/>
    </location>
</feature>
<keyword evidence="4" id="KW-1185">Reference proteome</keyword>
<evidence type="ECO:0000313" key="3">
    <source>
        <dbReference type="EMBL" id="TPX17050.1"/>
    </source>
</evidence>
<dbReference type="RefSeq" id="XP_030998761.1">
    <property type="nucleotide sequence ID" value="XM_031135133.1"/>
</dbReference>
<dbReference type="Gene3D" id="3.20.20.80">
    <property type="entry name" value="Glycosidases"/>
    <property type="match status" value="1"/>
</dbReference>
<dbReference type="PANTHER" id="PTHR36183:SF2">
    <property type="entry name" value="BETA-GLUCURONIDASE C-TERMINAL DOMAIN-CONTAINING PROTEIN"/>
    <property type="match status" value="1"/>
</dbReference>
<accession>A0A507BK45</accession>
<dbReference type="PANTHER" id="PTHR36183">
    <property type="entry name" value="BETA-GLUCURONIDASE"/>
    <property type="match status" value="1"/>
</dbReference>
<dbReference type="InterPro" id="IPR017853">
    <property type="entry name" value="GH"/>
</dbReference>